<organism evidence="2 3">
    <name type="scientific">Astyanax mexicanus</name>
    <name type="common">Blind cave fish</name>
    <name type="synonym">Astyanax fasciatus mexicanus</name>
    <dbReference type="NCBI Taxonomy" id="7994"/>
    <lineage>
        <taxon>Eukaryota</taxon>
        <taxon>Metazoa</taxon>
        <taxon>Chordata</taxon>
        <taxon>Craniata</taxon>
        <taxon>Vertebrata</taxon>
        <taxon>Euteleostomi</taxon>
        <taxon>Actinopterygii</taxon>
        <taxon>Neopterygii</taxon>
        <taxon>Teleostei</taxon>
        <taxon>Ostariophysi</taxon>
        <taxon>Characiformes</taxon>
        <taxon>Characoidei</taxon>
        <taxon>Acestrorhamphidae</taxon>
        <taxon>Acestrorhamphinae</taxon>
        <taxon>Astyanax</taxon>
    </lineage>
</organism>
<dbReference type="Bgee" id="ENSAMXG00000038094">
    <property type="expression patterns" value="Expressed in camera-type eye and 2 other cell types or tissues"/>
</dbReference>
<protein>
    <recommendedName>
        <fullName evidence="1">Immunoglobulin C1-set domain-containing protein</fullName>
    </recommendedName>
</protein>
<evidence type="ECO:0000313" key="2">
    <source>
        <dbReference type="Ensembl" id="ENSAMXP00000043274.1"/>
    </source>
</evidence>
<dbReference type="Gene3D" id="2.60.40.10">
    <property type="entry name" value="Immunoglobulins"/>
    <property type="match status" value="1"/>
</dbReference>
<dbReference type="InterPro" id="IPR003597">
    <property type="entry name" value="Ig_C1-set"/>
</dbReference>
<reference evidence="3" key="1">
    <citation type="submission" date="2013-03" db="EMBL/GenBank/DDBJ databases">
        <authorList>
            <person name="Jeffery W."/>
            <person name="Warren W."/>
            <person name="Wilson R.K."/>
        </authorList>
    </citation>
    <scope>NUCLEOTIDE SEQUENCE</scope>
    <source>
        <strain evidence="3">female</strain>
    </source>
</reference>
<accession>A0A3B1JPJ2</accession>
<reference evidence="2" key="4">
    <citation type="submission" date="2025-09" db="UniProtKB">
        <authorList>
            <consortium name="Ensembl"/>
        </authorList>
    </citation>
    <scope>IDENTIFICATION</scope>
</reference>
<dbReference type="AlphaFoldDB" id="A0A3B1JPJ2"/>
<dbReference type="Ensembl" id="ENSAMXT00000048510.1">
    <property type="protein sequence ID" value="ENSAMXP00000043274.1"/>
    <property type="gene ID" value="ENSAMXG00000038094.1"/>
</dbReference>
<dbReference type="InterPro" id="IPR013783">
    <property type="entry name" value="Ig-like_fold"/>
</dbReference>
<dbReference type="Pfam" id="PF07654">
    <property type="entry name" value="C1-set"/>
    <property type="match status" value="1"/>
</dbReference>
<keyword evidence="3" id="KW-1185">Reference proteome</keyword>
<dbReference type="InterPro" id="IPR036179">
    <property type="entry name" value="Ig-like_dom_sf"/>
</dbReference>
<sequence>LKAKLKYCSIFFLFSAPPAVHIFANKSVNHPNKLNLTCLITGFYPKDVKMSLRKFGTEIPEHLITSSGRRELKGLKILNSCDYCLLRKALISKNNQL</sequence>
<dbReference type="Proteomes" id="UP000018467">
    <property type="component" value="Unassembled WGS sequence"/>
</dbReference>
<dbReference type="GeneTree" id="ENSGT00940000169326"/>
<name>A0A3B1JPJ2_ASTMX</name>
<proteinExistence type="predicted"/>
<feature type="domain" description="Immunoglobulin C1-set" evidence="1">
    <location>
        <begin position="20"/>
        <end position="67"/>
    </location>
</feature>
<dbReference type="SUPFAM" id="SSF48726">
    <property type="entry name" value="Immunoglobulin"/>
    <property type="match status" value="1"/>
</dbReference>
<dbReference type="InParanoid" id="A0A3B1JPJ2"/>
<evidence type="ECO:0000259" key="1">
    <source>
        <dbReference type="Pfam" id="PF07654"/>
    </source>
</evidence>
<reference evidence="3" key="2">
    <citation type="journal article" date="2014" name="Nat. Commun.">
        <title>The cavefish genome reveals candidate genes for eye loss.</title>
        <authorList>
            <person name="McGaugh S.E."/>
            <person name="Gross J.B."/>
            <person name="Aken B."/>
            <person name="Blin M."/>
            <person name="Borowsky R."/>
            <person name="Chalopin D."/>
            <person name="Hinaux H."/>
            <person name="Jeffery W.R."/>
            <person name="Keene A."/>
            <person name="Ma L."/>
            <person name="Minx P."/>
            <person name="Murphy D."/>
            <person name="O'Quin K.E."/>
            <person name="Retaux S."/>
            <person name="Rohner N."/>
            <person name="Searle S.M."/>
            <person name="Stahl B.A."/>
            <person name="Tabin C."/>
            <person name="Volff J.N."/>
            <person name="Yoshizawa M."/>
            <person name="Warren W.C."/>
        </authorList>
    </citation>
    <scope>NUCLEOTIDE SEQUENCE [LARGE SCALE GENOMIC DNA]</scope>
    <source>
        <strain evidence="3">female</strain>
    </source>
</reference>
<evidence type="ECO:0000313" key="3">
    <source>
        <dbReference type="Proteomes" id="UP000018467"/>
    </source>
</evidence>
<reference evidence="2" key="3">
    <citation type="submission" date="2025-08" db="UniProtKB">
        <authorList>
            <consortium name="Ensembl"/>
        </authorList>
    </citation>
    <scope>IDENTIFICATION</scope>
</reference>